<keyword evidence="2" id="KW-0813">Transport</keyword>
<evidence type="ECO:0000256" key="1">
    <source>
        <dbReference type="ARBA" id="ARBA00004202"/>
    </source>
</evidence>
<evidence type="ECO:0000259" key="7">
    <source>
        <dbReference type="PROSITE" id="PS50893"/>
    </source>
</evidence>
<dbReference type="PANTHER" id="PTHR43297:SF7">
    <property type="entry name" value="D,D-DIPEPTIDE TRANSPORT ATP-BINDING PROTEIN DDPD-RELATED"/>
    <property type="match status" value="1"/>
</dbReference>
<sequence length="334" mass="35935">MTLKIASGDETSVMSLNSVSVSFPSGDGMDEVVHSISFSIGVGERVGLVGESGSGKSLTARAMMHLVPKPGAVTGGAIEISGSTISQTDSKSKWRGSEVAIITQDPLSSLNPLVKIGIQISEMLIEHKGMSKSEANVESEKLIRSVGFPDPIRTMKQYPNSLSGGMRQRVALAIAISCRPKLLIADEPTTSLDVTIQSQVLDLLEKMSTENRMAVLLISHDLAVVSNFCERVIVMYDGRIVESGTIVEIINRPKHPYTQALIASVPNLFDTQRTRLETIPGSPPISGKIQEGCSFAPRCIRGTAICINETPVLVSNQDLQSQVSCHHPIEWGQE</sequence>
<dbReference type="EMBL" id="CAFBLC010000030">
    <property type="protein sequence ID" value="CAB4854731.1"/>
    <property type="molecule type" value="Genomic_DNA"/>
</dbReference>
<organism evidence="8">
    <name type="scientific">freshwater metagenome</name>
    <dbReference type="NCBI Taxonomy" id="449393"/>
    <lineage>
        <taxon>unclassified sequences</taxon>
        <taxon>metagenomes</taxon>
        <taxon>ecological metagenomes</taxon>
    </lineage>
</organism>
<dbReference type="FunFam" id="3.40.50.300:FF:000016">
    <property type="entry name" value="Oligopeptide ABC transporter ATP-binding component"/>
    <property type="match status" value="1"/>
</dbReference>
<dbReference type="Pfam" id="PF00005">
    <property type="entry name" value="ABC_tran"/>
    <property type="match status" value="1"/>
</dbReference>
<dbReference type="InterPro" id="IPR017871">
    <property type="entry name" value="ABC_transporter-like_CS"/>
</dbReference>
<dbReference type="Pfam" id="PF08352">
    <property type="entry name" value="oligo_HPY"/>
    <property type="match status" value="1"/>
</dbReference>
<dbReference type="GO" id="GO:0005886">
    <property type="term" value="C:plasma membrane"/>
    <property type="evidence" value="ECO:0007669"/>
    <property type="project" value="UniProtKB-SubCell"/>
</dbReference>
<proteinExistence type="predicted"/>
<keyword evidence="3" id="KW-1003">Cell membrane</keyword>
<protein>
    <submittedName>
        <fullName evidence="8">Unannotated protein</fullName>
    </submittedName>
</protein>
<accession>A0A6J7CBJ2</accession>
<dbReference type="InterPro" id="IPR013563">
    <property type="entry name" value="Oligopep_ABC_C"/>
</dbReference>
<name>A0A6J7CBJ2_9ZZZZ</name>
<keyword evidence="6" id="KW-0472">Membrane</keyword>
<dbReference type="Gene3D" id="3.40.50.300">
    <property type="entry name" value="P-loop containing nucleotide triphosphate hydrolases"/>
    <property type="match status" value="1"/>
</dbReference>
<dbReference type="PROSITE" id="PS00211">
    <property type="entry name" value="ABC_TRANSPORTER_1"/>
    <property type="match status" value="1"/>
</dbReference>
<dbReference type="InterPro" id="IPR050388">
    <property type="entry name" value="ABC_Ni/Peptide_Import"/>
</dbReference>
<keyword evidence="4" id="KW-0547">Nucleotide-binding</keyword>
<dbReference type="InterPro" id="IPR003439">
    <property type="entry name" value="ABC_transporter-like_ATP-bd"/>
</dbReference>
<evidence type="ECO:0000256" key="3">
    <source>
        <dbReference type="ARBA" id="ARBA00022475"/>
    </source>
</evidence>
<dbReference type="InterPro" id="IPR003593">
    <property type="entry name" value="AAA+_ATPase"/>
</dbReference>
<evidence type="ECO:0000256" key="6">
    <source>
        <dbReference type="ARBA" id="ARBA00023136"/>
    </source>
</evidence>
<evidence type="ECO:0000313" key="8">
    <source>
        <dbReference type="EMBL" id="CAB4854731.1"/>
    </source>
</evidence>
<reference evidence="8" key="1">
    <citation type="submission" date="2020-05" db="EMBL/GenBank/DDBJ databases">
        <authorList>
            <person name="Chiriac C."/>
            <person name="Salcher M."/>
            <person name="Ghai R."/>
            <person name="Kavagutti S V."/>
        </authorList>
    </citation>
    <scope>NUCLEOTIDE SEQUENCE</scope>
</reference>
<dbReference type="AlphaFoldDB" id="A0A6J7CBJ2"/>
<dbReference type="SMART" id="SM00382">
    <property type="entry name" value="AAA"/>
    <property type="match status" value="1"/>
</dbReference>
<dbReference type="PROSITE" id="PS50893">
    <property type="entry name" value="ABC_TRANSPORTER_2"/>
    <property type="match status" value="1"/>
</dbReference>
<dbReference type="NCBIfam" id="TIGR01727">
    <property type="entry name" value="oligo_HPY"/>
    <property type="match status" value="1"/>
</dbReference>
<keyword evidence="5" id="KW-0067">ATP-binding</keyword>
<dbReference type="GO" id="GO:0015833">
    <property type="term" value="P:peptide transport"/>
    <property type="evidence" value="ECO:0007669"/>
    <property type="project" value="InterPro"/>
</dbReference>
<dbReference type="PANTHER" id="PTHR43297">
    <property type="entry name" value="OLIGOPEPTIDE TRANSPORT ATP-BINDING PROTEIN APPD"/>
    <property type="match status" value="1"/>
</dbReference>
<dbReference type="InterPro" id="IPR027417">
    <property type="entry name" value="P-loop_NTPase"/>
</dbReference>
<feature type="domain" description="ABC transporter" evidence="7">
    <location>
        <begin position="16"/>
        <end position="262"/>
    </location>
</feature>
<gene>
    <name evidence="8" type="ORF">UFOPK3288_00962</name>
</gene>
<dbReference type="CDD" id="cd03257">
    <property type="entry name" value="ABC_NikE_OppD_transporters"/>
    <property type="match status" value="1"/>
</dbReference>
<dbReference type="GO" id="GO:0016887">
    <property type="term" value="F:ATP hydrolysis activity"/>
    <property type="evidence" value="ECO:0007669"/>
    <property type="project" value="InterPro"/>
</dbReference>
<evidence type="ECO:0000256" key="4">
    <source>
        <dbReference type="ARBA" id="ARBA00022741"/>
    </source>
</evidence>
<dbReference type="SUPFAM" id="SSF52540">
    <property type="entry name" value="P-loop containing nucleoside triphosphate hydrolases"/>
    <property type="match status" value="1"/>
</dbReference>
<dbReference type="GO" id="GO:0005524">
    <property type="term" value="F:ATP binding"/>
    <property type="evidence" value="ECO:0007669"/>
    <property type="project" value="UniProtKB-KW"/>
</dbReference>
<evidence type="ECO:0000256" key="2">
    <source>
        <dbReference type="ARBA" id="ARBA00022448"/>
    </source>
</evidence>
<evidence type="ECO:0000256" key="5">
    <source>
        <dbReference type="ARBA" id="ARBA00022840"/>
    </source>
</evidence>
<comment type="subcellular location">
    <subcellularLocation>
        <location evidence="1">Cell membrane</location>
        <topology evidence="1">Peripheral membrane protein</topology>
    </subcellularLocation>
</comment>